<comment type="similarity">
    <text evidence="1">Belongs to the FGGY kinase family.</text>
</comment>
<dbReference type="GO" id="GO:0005975">
    <property type="term" value="P:carbohydrate metabolic process"/>
    <property type="evidence" value="ECO:0007669"/>
    <property type="project" value="InterPro"/>
</dbReference>
<evidence type="ECO:0000259" key="5">
    <source>
        <dbReference type="Pfam" id="PF02782"/>
    </source>
</evidence>
<dbReference type="Pfam" id="PF00370">
    <property type="entry name" value="FGGY_N"/>
    <property type="match status" value="1"/>
</dbReference>
<organism evidence="6 7">
    <name type="scientific">Paenibacillus naphthalenovorans</name>
    <dbReference type="NCBI Taxonomy" id="162209"/>
    <lineage>
        <taxon>Bacteria</taxon>
        <taxon>Bacillati</taxon>
        <taxon>Bacillota</taxon>
        <taxon>Bacilli</taxon>
        <taxon>Bacillales</taxon>
        <taxon>Paenibacillaceae</taxon>
        <taxon>Paenibacillus</taxon>
    </lineage>
</organism>
<dbReference type="AlphaFoldDB" id="A0A0U2VI22"/>
<evidence type="ECO:0000313" key="7">
    <source>
        <dbReference type="Proteomes" id="UP000061660"/>
    </source>
</evidence>
<dbReference type="KEGG" id="pnp:IJ22_00460"/>
<dbReference type="OrthoDB" id="9805576at2"/>
<gene>
    <name evidence="6" type="ORF">IJ22_00460</name>
</gene>
<name>A0A0U2VI22_9BACL</name>
<dbReference type="InterPro" id="IPR018485">
    <property type="entry name" value="FGGY_C"/>
</dbReference>
<dbReference type="STRING" id="162209.IJ22_00460"/>
<keyword evidence="3 6" id="KW-0418">Kinase</keyword>
<reference evidence="7" key="1">
    <citation type="submission" date="2015-12" db="EMBL/GenBank/DDBJ databases">
        <title>Complete genome sequences of two moderately thermophilic Paenibacillus species.</title>
        <authorList>
            <person name="Butler R.III."/>
            <person name="Wang J."/>
            <person name="Stark B.C."/>
            <person name="Pombert J.-F."/>
        </authorList>
    </citation>
    <scope>NUCLEOTIDE SEQUENCE [LARGE SCALE GENOMIC DNA]</scope>
    <source>
        <strain evidence="7">32O-Y</strain>
    </source>
</reference>
<dbReference type="CDD" id="cd07779">
    <property type="entry name" value="ASKHA_NBD_FGGY_YgcE-like"/>
    <property type="match status" value="1"/>
</dbReference>
<proteinExistence type="inferred from homology"/>
<dbReference type="GO" id="GO:0016301">
    <property type="term" value="F:kinase activity"/>
    <property type="evidence" value="ECO:0007669"/>
    <property type="project" value="UniProtKB-KW"/>
</dbReference>
<accession>A0A0U2VI22</accession>
<dbReference type="InterPro" id="IPR000577">
    <property type="entry name" value="Carb_kinase_FGGY"/>
</dbReference>
<sequence>MTHHMTDGPLVLVLDIGTTGGRVILIDQAGEILGMAYREYQSVFHAPTVIDHDPATWLLAIEQGIAELRQTAAQLWNKVRAISIATQRATIVPVDENGIPLAHAILWQDKRPIEESKQIEERLGQKMIYERTGLKIDPYFSLPKIMWFRNHKPEIYARTACFLTVHDYLVHALTGEFKTDWTQASRTMLFNIHEFAWDRTIAEAMNVDLHKMPEAYPTGTIAGNVTNAAADRFGLQAGTPVVMAGGDQQCAAVGLGAIRPGIVKVTTGTGSFVVAPTARPIRSADQKVVCSASAVLGQWVIEAGIFTTGSTYRWLRDFLGTDGSYDALNQQAEMSAPGANGLFHIPHYAGSAAPYWNANASGILFNLSLGTKKSDVVRAYLEGICFEIQKNLNVIDSLLSQDQKADHIRLTAVHVSGGLARLDLFNQIQADIYGLVVIPDQTEQATSLGAAMIAFTALGLFPDLNEAHKKMGRLDLQRMKTANREMKDIYREMAELHHAIYETLNKERIYERARRVTEKLNALHKRE</sequence>
<dbReference type="InterPro" id="IPR018484">
    <property type="entry name" value="FGGY_N"/>
</dbReference>
<protein>
    <submittedName>
        <fullName evidence="6">Gluconokinase</fullName>
    </submittedName>
</protein>
<dbReference type="Gene3D" id="3.30.420.40">
    <property type="match status" value="2"/>
</dbReference>
<reference evidence="6 7" key="2">
    <citation type="journal article" date="2016" name="Genome Announc.">
        <title>Complete Genome Sequences of Two Interactive Moderate Thermophiles, Paenibacillus napthalenovorans 32O-Y and Paenibacillus sp. 32O-W.</title>
        <authorList>
            <person name="Butler R.R.III."/>
            <person name="Wang J."/>
            <person name="Stark B.C."/>
            <person name="Pombert J.F."/>
        </authorList>
    </citation>
    <scope>NUCLEOTIDE SEQUENCE [LARGE SCALE GENOMIC DNA]</scope>
    <source>
        <strain evidence="6 7">32O-Y</strain>
    </source>
</reference>
<dbReference type="PIRSF" id="PIRSF000538">
    <property type="entry name" value="GlpK"/>
    <property type="match status" value="1"/>
</dbReference>
<dbReference type="EMBL" id="CP013652">
    <property type="protein sequence ID" value="ALS20438.1"/>
    <property type="molecule type" value="Genomic_DNA"/>
</dbReference>
<dbReference type="RefSeq" id="WP_062406322.1">
    <property type="nucleotide sequence ID" value="NZ_CP013652.1"/>
</dbReference>
<dbReference type="PANTHER" id="PTHR43095">
    <property type="entry name" value="SUGAR KINASE"/>
    <property type="match status" value="1"/>
</dbReference>
<evidence type="ECO:0000256" key="2">
    <source>
        <dbReference type="ARBA" id="ARBA00022679"/>
    </source>
</evidence>
<evidence type="ECO:0000259" key="4">
    <source>
        <dbReference type="Pfam" id="PF00370"/>
    </source>
</evidence>
<dbReference type="InterPro" id="IPR043129">
    <property type="entry name" value="ATPase_NBD"/>
</dbReference>
<feature type="domain" description="Carbohydrate kinase FGGY C-terminal" evidence="5">
    <location>
        <begin position="264"/>
        <end position="457"/>
    </location>
</feature>
<dbReference type="InterPro" id="IPR018483">
    <property type="entry name" value="Carb_kinase_FGGY_CS"/>
</dbReference>
<dbReference type="PANTHER" id="PTHR43095:SF2">
    <property type="entry name" value="GLUCONOKINASE"/>
    <property type="match status" value="1"/>
</dbReference>
<dbReference type="SUPFAM" id="SSF53067">
    <property type="entry name" value="Actin-like ATPase domain"/>
    <property type="match status" value="2"/>
</dbReference>
<feature type="domain" description="Carbohydrate kinase FGGY N-terminal" evidence="4">
    <location>
        <begin position="11"/>
        <end position="254"/>
    </location>
</feature>
<dbReference type="InterPro" id="IPR050406">
    <property type="entry name" value="FGGY_Carb_Kinase"/>
</dbReference>
<keyword evidence="2" id="KW-0808">Transferase</keyword>
<dbReference type="GO" id="GO:0016773">
    <property type="term" value="F:phosphotransferase activity, alcohol group as acceptor"/>
    <property type="evidence" value="ECO:0007669"/>
    <property type="project" value="InterPro"/>
</dbReference>
<evidence type="ECO:0000256" key="1">
    <source>
        <dbReference type="ARBA" id="ARBA00009156"/>
    </source>
</evidence>
<dbReference type="PATRIC" id="fig|162209.4.peg.40"/>
<dbReference type="Pfam" id="PF02782">
    <property type="entry name" value="FGGY_C"/>
    <property type="match status" value="1"/>
</dbReference>
<evidence type="ECO:0000313" key="6">
    <source>
        <dbReference type="EMBL" id="ALS20438.1"/>
    </source>
</evidence>
<keyword evidence="7" id="KW-1185">Reference proteome</keyword>
<dbReference type="PROSITE" id="PS00933">
    <property type="entry name" value="FGGY_KINASES_1"/>
    <property type="match status" value="1"/>
</dbReference>
<evidence type="ECO:0000256" key="3">
    <source>
        <dbReference type="ARBA" id="ARBA00022777"/>
    </source>
</evidence>
<dbReference type="Proteomes" id="UP000061660">
    <property type="component" value="Chromosome"/>
</dbReference>